<dbReference type="Gene3D" id="3.40.50.300">
    <property type="entry name" value="P-loop containing nucleotide triphosphate hydrolases"/>
    <property type="match status" value="1"/>
</dbReference>
<evidence type="ECO:0000313" key="2">
    <source>
        <dbReference type="Proteomes" id="UP000184383"/>
    </source>
</evidence>
<dbReference type="PANTHER" id="PTHR36978">
    <property type="entry name" value="P-LOOP CONTAINING NUCLEOTIDE TRIPHOSPHATE HYDROLASE"/>
    <property type="match status" value="1"/>
</dbReference>
<proteinExistence type="predicted"/>
<dbReference type="EMBL" id="KV878218">
    <property type="protein sequence ID" value="OJJ29977.1"/>
    <property type="molecule type" value="Genomic_DNA"/>
</dbReference>
<evidence type="ECO:0000313" key="1">
    <source>
        <dbReference type="EMBL" id="OJJ29977.1"/>
    </source>
</evidence>
<evidence type="ECO:0008006" key="3">
    <source>
        <dbReference type="Google" id="ProtNLM"/>
    </source>
</evidence>
<dbReference type="PANTHER" id="PTHR36978:SF8">
    <property type="entry name" value="NAD DEPENDENT EPIMERASE_DEHYDRATASE"/>
    <property type="match status" value="1"/>
</dbReference>
<keyword evidence="2" id="KW-1185">Reference proteome</keyword>
<dbReference type="Pfam" id="PF17784">
    <property type="entry name" value="Sulfotransfer_4"/>
    <property type="match status" value="1"/>
</dbReference>
<dbReference type="InterPro" id="IPR027417">
    <property type="entry name" value="P-loop_NTPase"/>
</dbReference>
<dbReference type="RefSeq" id="XP_040683654.1">
    <property type="nucleotide sequence ID" value="XM_040831701.1"/>
</dbReference>
<dbReference type="VEuPathDB" id="FungiDB:ASPWEDRAFT_177708"/>
<organism evidence="1 2">
    <name type="scientific">Aspergillus wentii DTO 134E9</name>
    <dbReference type="NCBI Taxonomy" id="1073089"/>
    <lineage>
        <taxon>Eukaryota</taxon>
        <taxon>Fungi</taxon>
        <taxon>Dikarya</taxon>
        <taxon>Ascomycota</taxon>
        <taxon>Pezizomycotina</taxon>
        <taxon>Eurotiomycetes</taxon>
        <taxon>Eurotiomycetidae</taxon>
        <taxon>Eurotiales</taxon>
        <taxon>Aspergillaceae</taxon>
        <taxon>Aspergillus</taxon>
        <taxon>Aspergillus subgen. Cremei</taxon>
    </lineage>
</organism>
<dbReference type="OrthoDB" id="408152at2759"/>
<gene>
    <name evidence="1" type="ORF">ASPWEDRAFT_177708</name>
</gene>
<reference evidence="2" key="1">
    <citation type="journal article" date="2017" name="Genome Biol.">
        <title>Comparative genomics reveals high biological diversity and specific adaptations in the industrially and medically important fungal genus Aspergillus.</title>
        <authorList>
            <person name="de Vries R.P."/>
            <person name="Riley R."/>
            <person name="Wiebenga A."/>
            <person name="Aguilar-Osorio G."/>
            <person name="Amillis S."/>
            <person name="Uchima C.A."/>
            <person name="Anderluh G."/>
            <person name="Asadollahi M."/>
            <person name="Askin M."/>
            <person name="Barry K."/>
            <person name="Battaglia E."/>
            <person name="Bayram O."/>
            <person name="Benocci T."/>
            <person name="Braus-Stromeyer S.A."/>
            <person name="Caldana C."/>
            <person name="Canovas D."/>
            <person name="Cerqueira G.C."/>
            <person name="Chen F."/>
            <person name="Chen W."/>
            <person name="Choi C."/>
            <person name="Clum A."/>
            <person name="Dos Santos R.A."/>
            <person name="Damasio A.R."/>
            <person name="Diallinas G."/>
            <person name="Emri T."/>
            <person name="Fekete E."/>
            <person name="Flipphi M."/>
            <person name="Freyberg S."/>
            <person name="Gallo A."/>
            <person name="Gournas C."/>
            <person name="Habgood R."/>
            <person name="Hainaut M."/>
            <person name="Harispe M.L."/>
            <person name="Henrissat B."/>
            <person name="Hilden K.S."/>
            <person name="Hope R."/>
            <person name="Hossain A."/>
            <person name="Karabika E."/>
            <person name="Karaffa L."/>
            <person name="Karanyi Z."/>
            <person name="Krasevec N."/>
            <person name="Kuo A."/>
            <person name="Kusch H."/>
            <person name="LaButti K."/>
            <person name="Lagendijk E.L."/>
            <person name="Lapidus A."/>
            <person name="Levasseur A."/>
            <person name="Lindquist E."/>
            <person name="Lipzen A."/>
            <person name="Logrieco A.F."/>
            <person name="MacCabe A."/>
            <person name="Maekelae M.R."/>
            <person name="Malavazi I."/>
            <person name="Melin P."/>
            <person name="Meyer V."/>
            <person name="Mielnichuk N."/>
            <person name="Miskei M."/>
            <person name="Molnar A.P."/>
            <person name="Mule G."/>
            <person name="Ngan C.Y."/>
            <person name="Orejas M."/>
            <person name="Orosz E."/>
            <person name="Ouedraogo J.P."/>
            <person name="Overkamp K.M."/>
            <person name="Park H.-S."/>
            <person name="Perrone G."/>
            <person name="Piumi F."/>
            <person name="Punt P.J."/>
            <person name="Ram A.F."/>
            <person name="Ramon A."/>
            <person name="Rauscher S."/>
            <person name="Record E."/>
            <person name="Riano-Pachon D.M."/>
            <person name="Robert V."/>
            <person name="Roehrig J."/>
            <person name="Ruller R."/>
            <person name="Salamov A."/>
            <person name="Salih N.S."/>
            <person name="Samson R.A."/>
            <person name="Sandor E."/>
            <person name="Sanguinetti M."/>
            <person name="Schuetze T."/>
            <person name="Sepcic K."/>
            <person name="Shelest E."/>
            <person name="Sherlock G."/>
            <person name="Sophianopoulou V."/>
            <person name="Squina F.M."/>
            <person name="Sun H."/>
            <person name="Susca A."/>
            <person name="Todd R.B."/>
            <person name="Tsang A."/>
            <person name="Unkles S.E."/>
            <person name="van de Wiele N."/>
            <person name="van Rossen-Uffink D."/>
            <person name="Oliveira J.V."/>
            <person name="Vesth T.C."/>
            <person name="Visser J."/>
            <person name="Yu J.-H."/>
            <person name="Zhou M."/>
            <person name="Andersen M.R."/>
            <person name="Archer D.B."/>
            <person name="Baker S.E."/>
            <person name="Benoit I."/>
            <person name="Brakhage A.A."/>
            <person name="Braus G.H."/>
            <person name="Fischer R."/>
            <person name="Frisvad J.C."/>
            <person name="Goldman G.H."/>
            <person name="Houbraken J."/>
            <person name="Oakley B."/>
            <person name="Pocsi I."/>
            <person name="Scazzocchio C."/>
            <person name="Seiboth B."/>
            <person name="vanKuyk P.A."/>
            <person name="Wortman J."/>
            <person name="Dyer P.S."/>
            <person name="Grigoriev I.V."/>
        </authorList>
    </citation>
    <scope>NUCLEOTIDE SEQUENCE [LARGE SCALE GENOMIC DNA]</scope>
    <source>
        <strain evidence="2">DTO 134E9</strain>
    </source>
</reference>
<dbReference type="GeneID" id="63747549"/>
<accession>A0A1L9R514</accession>
<sequence length="294" mass="33218">MELLEKSLYAVPPVPRRTRTKTMKVLALGISRSGTESLALALRMLGYDHVFHGLELVEQNTWEPWVRLARRKWGIKADSAYQMGWSGITRDEFDVLLGHCEAVTDMPCAVFASELIKAYPEAKVILNHRAVDSWYKSAVNVYSPLMGGMLYHVLPWFNADVYWERQFVDDLVKPFYHGSVIRHGKSVYEEHCARVRGSVPADRLLEWTVEDGWEPLCEFLEKDIPSDDFPRGNTADITLGRFDNGMPKSVVAAQRSLVISTVSIGLVAAWGVSKTGWGIHAYKACIDMVQSVRQ</sequence>
<dbReference type="InterPro" id="IPR040632">
    <property type="entry name" value="Sulfotransfer_4"/>
</dbReference>
<dbReference type="Proteomes" id="UP000184383">
    <property type="component" value="Unassembled WGS sequence"/>
</dbReference>
<dbReference type="STRING" id="1073089.A0A1L9R514"/>
<dbReference type="AlphaFoldDB" id="A0A1L9R514"/>
<name>A0A1L9R514_ASPWE</name>
<protein>
    <recommendedName>
        <fullName evidence="3">NAD dependent epimerase/dehydratase</fullName>
    </recommendedName>
</protein>
<dbReference type="SUPFAM" id="SSF52540">
    <property type="entry name" value="P-loop containing nucleoside triphosphate hydrolases"/>
    <property type="match status" value="1"/>
</dbReference>